<keyword evidence="2" id="KW-0560">Oxidoreductase</keyword>
<dbReference type="SUPFAM" id="SSF54373">
    <property type="entry name" value="FAD-linked reductases, C-terminal domain"/>
    <property type="match status" value="1"/>
</dbReference>
<evidence type="ECO:0000313" key="5">
    <source>
        <dbReference type="Proteomes" id="UP000247540"/>
    </source>
</evidence>
<dbReference type="Gene3D" id="3.30.9.10">
    <property type="entry name" value="D-Amino Acid Oxidase, subunit A, domain 2"/>
    <property type="match status" value="1"/>
</dbReference>
<organism evidence="4 5">
    <name type="scientific">Xylophilus ampelinus</name>
    <dbReference type="NCBI Taxonomy" id="54067"/>
    <lineage>
        <taxon>Bacteria</taxon>
        <taxon>Pseudomonadati</taxon>
        <taxon>Pseudomonadota</taxon>
        <taxon>Betaproteobacteria</taxon>
        <taxon>Burkholderiales</taxon>
        <taxon>Xylophilus</taxon>
    </lineage>
</organism>
<comment type="caution">
    <text evidence="4">The sequence shown here is derived from an EMBL/GenBank/DDBJ whole genome shotgun (WGS) entry which is preliminary data.</text>
</comment>
<sequence>MQGLVATGDRIQGVRVDGPLLSADRYVMAFGSYSRDALAPLGLDLPVYPVKGYSLTVPLIDEALAPRSTVLDETYKIAVTRFDDRIRVGGMAELGGFDLRLDPRRRATLEMVVQDLFPGGDVPRASFWTGLRPMTPDGTPIVGGTRYANLFLNTGHGTLGWTMACGSGRLLADLVTGRRPEIGTEGLAIDRYASRARTRRPAGSVGAATAA</sequence>
<dbReference type="GO" id="GO:0005886">
    <property type="term" value="C:plasma membrane"/>
    <property type="evidence" value="ECO:0007669"/>
    <property type="project" value="TreeGrafter"/>
</dbReference>
<dbReference type="Proteomes" id="UP000247540">
    <property type="component" value="Unassembled WGS sequence"/>
</dbReference>
<accession>A0A318SBI2</accession>
<dbReference type="PANTHER" id="PTHR13847:SF280">
    <property type="entry name" value="D-AMINO ACID DEHYDROGENASE"/>
    <property type="match status" value="1"/>
</dbReference>
<dbReference type="GO" id="GO:0055130">
    <property type="term" value="P:D-alanine catabolic process"/>
    <property type="evidence" value="ECO:0007669"/>
    <property type="project" value="TreeGrafter"/>
</dbReference>
<dbReference type="PANTHER" id="PTHR13847">
    <property type="entry name" value="SARCOSINE DEHYDROGENASE-RELATED"/>
    <property type="match status" value="1"/>
</dbReference>
<proteinExistence type="inferred from homology"/>
<dbReference type="Pfam" id="PF01266">
    <property type="entry name" value="DAO"/>
    <property type="match status" value="1"/>
</dbReference>
<comment type="similarity">
    <text evidence="1">Belongs to the DadA oxidoreductase family.</text>
</comment>
<protein>
    <submittedName>
        <fullName evidence="4">FAD dependent oxidoreductase</fullName>
    </submittedName>
</protein>
<evidence type="ECO:0000313" key="4">
    <source>
        <dbReference type="EMBL" id="PYE73344.1"/>
    </source>
</evidence>
<gene>
    <name evidence="4" type="ORF">DFQ15_13812</name>
</gene>
<name>A0A318SBI2_9BURK</name>
<dbReference type="AlphaFoldDB" id="A0A318SBI2"/>
<keyword evidence="5" id="KW-1185">Reference proteome</keyword>
<dbReference type="SUPFAM" id="SSF51971">
    <property type="entry name" value="Nucleotide-binding domain"/>
    <property type="match status" value="1"/>
</dbReference>
<dbReference type="Gene3D" id="3.50.50.60">
    <property type="entry name" value="FAD/NAD(P)-binding domain"/>
    <property type="match status" value="1"/>
</dbReference>
<dbReference type="GO" id="GO:0008718">
    <property type="term" value="F:D-amino-acid dehydrogenase activity"/>
    <property type="evidence" value="ECO:0007669"/>
    <property type="project" value="TreeGrafter"/>
</dbReference>
<reference evidence="4 5" key="1">
    <citation type="submission" date="2018-06" db="EMBL/GenBank/DDBJ databases">
        <title>Genomic Encyclopedia of Type Strains, Phase III (KMG-III): the genomes of soil and plant-associated and newly described type strains.</title>
        <authorList>
            <person name="Whitman W."/>
        </authorList>
    </citation>
    <scope>NUCLEOTIDE SEQUENCE [LARGE SCALE GENOMIC DNA]</scope>
    <source>
        <strain evidence="4 5">CECT 7646</strain>
    </source>
</reference>
<dbReference type="GO" id="GO:0005737">
    <property type="term" value="C:cytoplasm"/>
    <property type="evidence" value="ECO:0007669"/>
    <property type="project" value="TreeGrafter"/>
</dbReference>
<dbReference type="InterPro" id="IPR006076">
    <property type="entry name" value="FAD-dep_OxRdtase"/>
</dbReference>
<evidence type="ECO:0000256" key="1">
    <source>
        <dbReference type="ARBA" id="ARBA00009410"/>
    </source>
</evidence>
<dbReference type="InterPro" id="IPR036188">
    <property type="entry name" value="FAD/NAD-bd_sf"/>
</dbReference>
<feature type="domain" description="FAD dependent oxidoreductase" evidence="3">
    <location>
        <begin position="6"/>
        <end position="174"/>
    </location>
</feature>
<dbReference type="EMBL" id="QJTC01000038">
    <property type="protein sequence ID" value="PYE73344.1"/>
    <property type="molecule type" value="Genomic_DNA"/>
</dbReference>
<evidence type="ECO:0000256" key="2">
    <source>
        <dbReference type="ARBA" id="ARBA00023002"/>
    </source>
</evidence>
<evidence type="ECO:0000259" key="3">
    <source>
        <dbReference type="Pfam" id="PF01266"/>
    </source>
</evidence>